<name>A0ABU2A0C4_9CORY</name>
<feature type="transmembrane region" description="Helical" evidence="1">
    <location>
        <begin position="54"/>
        <end position="81"/>
    </location>
</feature>
<sequence>MSSLRPVPPPAPPARPARVTAAVGTAWAVLVLGVVPLLILSFEAAGGVGDPGAGWLLFGMMMLSVLLCLLVAPVAAGLALFSAVTLPRERLSLAVVGIAMIGVFAACLLFLEDGAGAGLGVGAALVAGTALVGRAKGAAAGPPAQMQ</sequence>
<evidence type="ECO:0000256" key="1">
    <source>
        <dbReference type="SAM" id="Phobius"/>
    </source>
</evidence>
<comment type="caution">
    <text evidence="2">The sequence shown here is derived from an EMBL/GenBank/DDBJ whole genome shotgun (WGS) entry which is preliminary data.</text>
</comment>
<accession>A0ABU2A0C4</accession>
<evidence type="ECO:0008006" key="4">
    <source>
        <dbReference type="Google" id="ProtNLM"/>
    </source>
</evidence>
<organism evidence="2 3">
    <name type="scientific">Corynebacterium guangdongense</name>
    <dbReference type="NCBI Taxonomy" id="1783348"/>
    <lineage>
        <taxon>Bacteria</taxon>
        <taxon>Bacillati</taxon>
        <taxon>Actinomycetota</taxon>
        <taxon>Actinomycetes</taxon>
        <taxon>Mycobacteriales</taxon>
        <taxon>Corynebacteriaceae</taxon>
        <taxon>Corynebacterium</taxon>
    </lineage>
</organism>
<gene>
    <name evidence="2" type="ORF">J2S39_002314</name>
</gene>
<feature type="transmembrane region" description="Helical" evidence="1">
    <location>
        <begin position="93"/>
        <end position="111"/>
    </location>
</feature>
<keyword evidence="1" id="KW-0472">Membrane</keyword>
<proteinExistence type="predicted"/>
<evidence type="ECO:0000313" key="3">
    <source>
        <dbReference type="Proteomes" id="UP001180840"/>
    </source>
</evidence>
<feature type="transmembrane region" description="Helical" evidence="1">
    <location>
        <begin position="117"/>
        <end position="135"/>
    </location>
</feature>
<dbReference type="Proteomes" id="UP001180840">
    <property type="component" value="Unassembled WGS sequence"/>
</dbReference>
<dbReference type="EMBL" id="JAVDXZ010000001">
    <property type="protein sequence ID" value="MDR7330638.1"/>
    <property type="molecule type" value="Genomic_DNA"/>
</dbReference>
<keyword evidence="1" id="KW-0812">Transmembrane</keyword>
<reference evidence="2" key="1">
    <citation type="submission" date="2023-07" db="EMBL/GenBank/DDBJ databases">
        <title>Sequencing the genomes of 1000 actinobacteria strains.</title>
        <authorList>
            <person name="Klenk H.-P."/>
        </authorList>
    </citation>
    <scope>NUCLEOTIDE SEQUENCE</scope>
    <source>
        <strain evidence="2">DSM 107476</strain>
    </source>
</reference>
<feature type="transmembrane region" description="Helical" evidence="1">
    <location>
        <begin position="21"/>
        <end position="42"/>
    </location>
</feature>
<protein>
    <recommendedName>
        <fullName evidence="4">Secreted protein</fullName>
    </recommendedName>
</protein>
<evidence type="ECO:0000313" key="2">
    <source>
        <dbReference type="EMBL" id="MDR7330638.1"/>
    </source>
</evidence>
<keyword evidence="1" id="KW-1133">Transmembrane helix</keyword>
<keyword evidence="3" id="KW-1185">Reference proteome</keyword>
<dbReference type="RefSeq" id="WP_290196522.1">
    <property type="nucleotide sequence ID" value="NZ_CP047654.1"/>
</dbReference>